<accession>A0A6G0LWQ5</accession>
<comment type="caution">
    <text evidence="2">The sequence shown here is derived from an EMBL/GenBank/DDBJ whole genome shotgun (WGS) entry which is preliminary data.</text>
</comment>
<feature type="transmembrane region" description="Helical" evidence="1">
    <location>
        <begin position="22"/>
        <end position="45"/>
    </location>
</feature>
<dbReference type="GO" id="GO:0009847">
    <property type="term" value="P:spore germination"/>
    <property type="evidence" value="ECO:0007669"/>
    <property type="project" value="InterPro"/>
</dbReference>
<keyword evidence="1" id="KW-0472">Membrane</keyword>
<feature type="transmembrane region" description="Helical" evidence="1">
    <location>
        <begin position="74"/>
        <end position="99"/>
    </location>
</feature>
<dbReference type="AlphaFoldDB" id="A0A6G0LWQ5"/>
<keyword evidence="1" id="KW-1133">Transmembrane helix</keyword>
<protein>
    <recommendedName>
        <fullName evidence="4">Spore germination protein</fullName>
    </recommendedName>
</protein>
<proteinExistence type="predicted"/>
<name>A0A6G0LWQ5_9STRA</name>
<feature type="transmembrane region" description="Helical" evidence="1">
    <location>
        <begin position="139"/>
        <end position="160"/>
    </location>
</feature>
<dbReference type="GO" id="GO:0016020">
    <property type="term" value="C:membrane"/>
    <property type="evidence" value="ECO:0007669"/>
    <property type="project" value="InterPro"/>
</dbReference>
<dbReference type="Pfam" id="PF03845">
    <property type="entry name" value="Spore_permease"/>
    <property type="match status" value="1"/>
</dbReference>
<dbReference type="EMBL" id="QXFX01000075">
    <property type="protein sequence ID" value="KAE9133843.1"/>
    <property type="molecule type" value="Genomic_DNA"/>
</dbReference>
<evidence type="ECO:0000313" key="2">
    <source>
        <dbReference type="EMBL" id="KAE9133843.1"/>
    </source>
</evidence>
<dbReference type="Proteomes" id="UP000488956">
    <property type="component" value="Unassembled WGS sequence"/>
</dbReference>
<evidence type="ECO:0000256" key="1">
    <source>
        <dbReference type="SAM" id="Phobius"/>
    </source>
</evidence>
<reference evidence="2 3" key="1">
    <citation type="submission" date="2018-09" db="EMBL/GenBank/DDBJ databases">
        <title>Genomic investigation of the strawberry pathogen Phytophthora fragariae indicates pathogenicity is determined by transcriptional variation in three key races.</title>
        <authorList>
            <person name="Adams T.M."/>
            <person name="Armitage A.D."/>
            <person name="Sobczyk M.K."/>
            <person name="Bates H.J."/>
            <person name="Dunwell J.M."/>
            <person name="Nellist C.F."/>
            <person name="Harrison R.J."/>
        </authorList>
    </citation>
    <scope>NUCLEOTIDE SEQUENCE [LARGE SCALE GENOMIC DNA]</scope>
    <source>
        <strain evidence="2 3">ONT-3</strain>
    </source>
</reference>
<keyword evidence="1" id="KW-0812">Transmembrane</keyword>
<gene>
    <name evidence="2" type="ORF">PF010_g2662</name>
</gene>
<evidence type="ECO:0000313" key="3">
    <source>
        <dbReference type="Proteomes" id="UP000488956"/>
    </source>
</evidence>
<sequence length="168" mass="18455">MFVFSAILYYVRPAKKEPLGKLLIAAYFANMVIFLAVVLCASMVFGKAAGERSFSLYEMARVIEIPGIFERIEAIAGITLIAGSYIKTTIALLALSSALAHLLKLKDSRSVILPLTLLLLFISLTMFTTEMESHTFWTLIWPAVTTCATVPIILAALVHVMKRAASKK</sequence>
<dbReference type="InterPro" id="IPR004761">
    <property type="entry name" value="Spore_GerAB"/>
</dbReference>
<feature type="transmembrane region" description="Helical" evidence="1">
    <location>
        <begin position="111"/>
        <end position="127"/>
    </location>
</feature>
<organism evidence="2 3">
    <name type="scientific">Phytophthora fragariae</name>
    <dbReference type="NCBI Taxonomy" id="53985"/>
    <lineage>
        <taxon>Eukaryota</taxon>
        <taxon>Sar</taxon>
        <taxon>Stramenopiles</taxon>
        <taxon>Oomycota</taxon>
        <taxon>Peronosporomycetes</taxon>
        <taxon>Peronosporales</taxon>
        <taxon>Peronosporaceae</taxon>
        <taxon>Phytophthora</taxon>
    </lineage>
</organism>
<evidence type="ECO:0008006" key="4">
    <source>
        <dbReference type="Google" id="ProtNLM"/>
    </source>
</evidence>